<organism evidence="3">
    <name type="scientific">Trepomonas sp. PC1</name>
    <dbReference type="NCBI Taxonomy" id="1076344"/>
    <lineage>
        <taxon>Eukaryota</taxon>
        <taxon>Metamonada</taxon>
        <taxon>Diplomonadida</taxon>
        <taxon>Hexamitidae</taxon>
        <taxon>Hexamitinae</taxon>
        <taxon>Trepomonas</taxon>
    </lineage>
</organism>
<feature type="non-terminal residue" evidence="3">
    <location>
        <position position="1"/>
    </location>
</feature>
<evidence type="ECO:0000256" key="2">
    <source>
        <dbReference type="SAM" id="Phobius"/>
    </source>
</evidence>
<feature type="compositionally biased region" description="Acidic residues" evidence="1">
    <location>
        <begin position="350"/>
        <end position="372"/>
    </location>
</feature>
<keyword evidence="2" id="KW-0472">Membrane</keyword>
<dbReference type="AlphaFoldDB" id="A0A146JYZ1"/>
<name>A0A146JYZ1_9EUKA</name>
<accession>A0A146JYZ1</accession>
<keyword evidence="2" id="KW-0812">Transmembrane</keyword>
<proteinExistence type="predicted"/>
<dbReference type="EMBL" id="GDID01006686">
    <property type="protein sequence ID" value="JAP89920.1"/>
    <property type="molecule type" value="Transcribed_RNA"/>
</dbReference>
<keyword evidence="2" id="KW-1133">Transmembrane helix</keyword>
<gene>
    <name evidence="3" type="ORF">TPC1_30585</name>
</gene>
<feature type="transmembrane region" description="Helical" evidence="2">
    <location>
        <begin position="486"/>
        <end position="509"/>
    </location>
</feature>
<feature type="region of interest" description="Disordered" evidence="1">
    <location>
        <begin position="346"/>
        <end position="372"/>
    </location>
</feature>
<reference evidence="3" key="1">
    <citation type="submission" date="2015-07" db="EMBL/GenBank/DDBJ databases">
        <title>Adaptation to a free-living lifestyle via gene acquisitions in the diplomonad Trepomonas sp. PC1.</title>
        <authorList>
            <person name="Xu F."/>
            <person name="Jerlstrom-Hultqvist J."/>
            <person name="Kolisko M."/>
            <person name="Simpson A.G.B."/>
            <person name="Roger A.J."/>
            <person name="Svard S.G."/>
            <person name="Andersson J.O."/>
        </authorList>
    </citation>
    <scope>NUCLEOTIDE SEQUENCE</scope>
    <source>
        <strain evidence="3">PC1</strain>
    </source>
</reference>
<protein>
    <submittedName>
        <fullName evidence="3">Uncharacterized protein</fullName>
    </submittedName>
</protein>
<evidence type="ECO:0000256" key="1">
    <source>
        <dbReference type="SAM" id="MobiDB-lite"/>
    </source>
</evidence>
<sequence>IDISLQDPVYGIRCFSENTHRLVFVSLAKASMQLAWDNPDIYNNATFAGDYVTCYGTEIDGTTQKADLKTVKVTENGKTPDITLVPSADKFYLILKLGGLYMAVEDVDELKVYQNGQGTDFLSATDMTGYEVTQGVSTLKQMANWVDPKATCSDWTEMIMEIYQDETMNEIHVMVLELTEGTSQTQTLKYPKLQLKENWNDMVFFEGWTTDEETPVSKFDSLFFVDTVPSSDYQIYGKYDNGDEYEMVEVEDGVILPYNSRYVTVFFLTNEPGQKIESVSTLTRDTYSLYNNDLDIELEDDAQSNKCDLELNISNGTQSFILTVHVEFKIIDDEFIPEQIIIAPPFSNQPEEEELTTEPDEEELLDEPDEEEPTKKYRINLNLQFATQDTADSCYRAHVTLKINNLTIVDEPTDNCTISGWADNIQEFNLLYWEVGVPKTSTNLPFYKAANGTVKVTNSLIYQAALAEGFTILVDDTIDQLSAGEIAAIVVGSCLGVLGIVTGIIIYYCGSGGFYGDRHVRKITMIDVYPEVPVIQDQLVGEHLHNQGFGQ</sequence>
<evidence type="ECO:0000313" key="3">
    <source>
        <dbReference type="EMBL" id="JAP89920.1"/>
    </source>
</evidence>